<comment type="caution">
    <text evidence="1">The sequence shown here is derived from an EMBL/GenBank/DDBJ whole genome shotgun (WGS) entry which is preliminary data.</text>
</comment>
<name>A0A9X2WFX7_9GAMM</name>
<dbReference type="Proteomes" id="UP001147830">
    <property type="component" value="Unassembled WGS sequence"/>
</dbReference>
<dbReference type="RefSeq" id="WP_260976446.1">
    <property type="nucleotide sequence ID" value="NZ_JAOANI010000019.1"/>
</dbReference>
<protein>
    <submittedName>
        <fullName evidence="1">Uncharacterized protein</fullName>
    </submittedName>
</protein>
<proteinExistence type="predicted"/>
<dbReference type="InterPro" id="IPR046905">
    <property type="entry name" value="ABC-3C_MC1"/>
</dbReference>
<dbReference type="Pfam" id="PF20289">
    <property type="entry name" value="MComp1"/>
    <property type="match status" value="1"/>
</dbReference>
<evidence type="ECO:0000313" key="1">
    <source>
        <dbReference type="EMBL" id="MCT7359580.1"/>
    </source>
</evidence>
<dbReference type="AlphaFoldDB" id="A0A9X2WFX7"/>
<organism evidence="1 2">
    <name type="scientific">Thalassolituus pacificus</name>
    <dbReference type="NCBI Taxonomy" id="2975440"/>
    <lineage>
        <taxon>Bacteria</taxon>
        <taxon>Pseudomonadati</taxon>
        <taxon>Pseudomonadota</taxon>
        <taxon>Gammaproteobacteria</taxon>
        <taxon>Oceanospirillales</taxon>
        <taxon>Oceanospirillaceae</taxon>
        <taxon>Thalassolituus</taxon>
    </lineage>
</organism>
<keyword evidence="2" id="KW-1185">Reference proteome</keyword>
<dbReference type="EMBL" id="JAOANI010000019">
    <property type="protein sequence ID" value="MCT7359580.1"/>
    <property type="molecule type" value="Genomic_DNA"/>
</dbReference>
<gene>
    <name evidence="1" type="ORF">NYR02_11140</name>
</gene>
<sequence>MMLEVVQGLCESNNFDVHDFDSGIDGVRSKIAVPYKYGEGNQEYYVLLQSDDVSDEFLKSLAIDGSEELMGRLELLDFTDESFRKNSTLILCCSSVSVSDSVLLQFEENPYFFKKNVITYSGEELSSLKGKLNGDFNNERLNSLLAESGGDLFELFKTMGFQKGHYYPLLIRLITKLPFVHYLPQSNNLENLDEFVREELMESDLKMLDYILSEEYSIEDKISSDWERL</sequence>
<accession>A0A9X2WFX7</accession>
<reference evidence="1" key="1">
    <citation type="journal article" date="2022" name="Front. Microbiol.">
        <title>Genome-based taxonomic rearrangement of Oceanobacter-related bacteria including the description of Thalassolituus hydrocarbonoclasticus sp. nov. and Thalassolituus pacificus sp. nov. and emended description of the genus Thalassolituus.</title>
        <authorList>
            <person name="Dong C."/>
            <person name="Wei L."/>
            <person name="Wang J."/>
            <person name="Lai Q."/>
            <person name="Huang Z."/>
            <person name="Shao Z."/>
        </authorList>
    </citation>
    <scope>NUCLEOTIDE SEQUENCE</scope>
    <source>
        <strain evidence="1">59MF3M-4</strain>
    </source>
</reference>
<evidence type="ECO:0000313" key="2">
    <source>
        <dbReference type="Proteomes" id="UP001147830"/>
    </source>
</evidence>
<reference evidence="1" key="2">
    <citation type="submission" date="2022-08" db="EMBL/GenBank/DDBJ databases">
        <authorList>
            <person name="Dong C."/>
        </authorList>
    </citation>
    <scope>NUCLEOTIDE SEQUENCE</scope>
    <source>
        <strain evidence="1">59MF3M-4</strain>
    </source>
</reference>